<evidence type="ECO:0000313" key="1">
    <source>
        <dbReference type="EMBL" id="TVU37209.1"/>
    </source>
</evidence>
<accession>A0A5J9VLT5</accession>
<evidence type="ECO:0000313" key="2">
    <source>
        <dbReference type="Proteomes" id="UP000324897"/>
    </source>
</evidence>
<dbReference type="EMBL" id="RWGY01000007">
    <property type="protein sequence ID" value="TVU37209.1"/>
    <property type="molecule type" value="Genomic_DNA"/>
</dbReference>
<name>A0A5J9VLT5_9POAL</name>
<gene>
    <name evidence="1" type="ORF">EJB05_10512</name>
</gene>
<reference evidence="1 2" key="1">
    <citation type="journal article" date="2019" name="Sci. Rep.">
        <title>A high-quality genome of Eragrostis curvula grass provides insights into Poaceae evolution and supports new strategies to enhance forage quality.</title>
        <authorList>
            <person name="Carballo J."/>
            <person name="Santos B.A.C.M."/>
            <person name="Zappacosta D."/>
            <person name="Garbus I."/>
            <person name="Selva J.P."/>
            <person name="Gallo C.A."/>
            <person name="Diaz A."/>
            <person name="Albertini E."/>
            <person name="Caccamo M."/>
            <person name="Echenique V."/>
        </authorList>
    </citation>
    <scope>NUCLEOTIDE SEQUENCE [LARGE SCALE GENOMIC DNA]</scope>
    <source>
        <strain evidence="2">cv. Victoria</strain>
        <tissue evidence="1">Leaf</tissue>
    </source>
</reference>
<comment type="caution">
    <text evidence="1">The sequence shown here is derived from an EMBL/GenBank/DDBJ whole genome shotgun (WGS) entry which is preliminary data.</text>
</comment>
<dbReference type="Proteomes" id="UP000324897">
    <property type="component" value="Chromosome 4"/>
</dbReference>
<dbReference type="AlphaFoldDB" id="A0A5J9VLT5"/>
<keyword evidence="2" id="KW-1185">Reference proteome</keyword>
<dbReference type="Gramene" id="TVU37209">
    <property type="protein sequence ID" value="TVU37209"/>
    <property type="gene ID" value="EJB05_10512"/>
</dbReference>
<feature type="non-terminal residue" evidence="1">
    <location>
        <position position="1"/>
    </location>
</feature>
<sequence>MPFLAPRRHTIISFFSLTCDCWLRRAHLVKRVTLLIDVQPSACVSPGRSSSAFGQLLCFRGEARRHSAIADLRVLEQRCRPQGLRSLTWFCNLTTHI</sequence>
<protein>
    <submittedName>
        <fullName evidence="1">Uncharacterized protein</fullName>
    </submittedName>
</protein>
<proteinExistence type="predicted"/>
<organism evidence="1 2">
    <name type="scientific">Eragrostis curvula</name>
    <name type="common">weeping love grass</name>
    <dbReference type="NCBI Taxonomy" id="38414"/>
    <lineage>
        <taxon>Eukaryota</taxon>
        <taxon>Viridiplantae</taxon>
        <taxon>Streptophyta</taxon>
        <taxon>Embryophyta</taxon>
        <taxon>Tracheophyta</taxon>
        <taxon>Spermatophyta</taxon>
        <taxon>Magnoliopsida</taxon>
        <taxon>Liliopsida</taxon>
        <taxon>Poales</taxon>
        <taxon>Poaceae</taxon>
        <taxon>PACMAD clade</taxon>
        <taxon>Chloridoideae</taxon>
        <taxon>Eragrostideae</taxon>
        <taxon>Eragrostidinae</taxon>
        <taxon>Eragrostis</taxon>
    </lineage>
</organism>